<feature type="signal peptide" evidence="2">
    <location>
        <begin position="1"/>
        <end position="28"/>
    </location>
</feature>
<feature type="region of interest" description="Disordered" evidence="1">
    <location>
        <begin position="458"/>
        <end position="504"/>
    </location>
</feature>
<evidence type="ECO:0000256" key="2">
    <source>
        <dbReference type="SAM" id="SignalP"/>
    </source>
</evidence>
<dbReference type="Proteomes" id="UP001589698">
    <property type="component" value="Unassembled WGS sequence"/>
</dbReference>
<evidence type="ECO:0008006" key="5">
    <source>
        <dbReference type="Google" id="ProtNLM"/>
    </source>
</evidence>
<evidence type="ECO:0000313" key="3">
    <source>
        <dbReference type="EMBL" id="MFC0224605.1"/>
    </source>
</evidence>
<dbReference type="Gene3D" id="2.150.10.10">
    <property type="entry name" value="Serralysin-like metalloprotease, C-terminal"/>
    <property type="match status" value="1"/>
</dbReference>
<proteinExistence type="predicted"/>
<sequence length="504" mass="51218">MSLSPRSLLAAAAVTAVAPCLVAVPAHAVAPTSCLGRAVTVVASSTVTEGTEGDDVVAVEPGAWTDFDAKGGNDTICLDVPAEIVTDHYGGRSRLAILDAGAGDDTVVNLVPAGTTGITTTVTLGLGSDTFTGADIGEQVFAETVAYDPDAVATDARLTGAQRDVVTGAAQVWSTAPLDGPNADRITFGTRGARAVIDGPMSADGLVDVSASEEATLALPSPDRLRSVPYGGVLVDNRARRVVAGSPTVSWVGDVQTFEIGTPTRSLGAYVSFVGSDLAETVRYTDANVGDVDLGGGDDTLAVQGLNLPTQPASALGGAGRDTAHLEMLCRRSIVVRLDDATSCDGRTGDFSRFEEVIASSGASPEPATTLVGTGRGDTLRAFGSKAVVRGRGGDDVIDATAPFVRVRAGAGADRVSAIGLDAVVRGEAGPDRIRMPADGGVFEGDTPRRQRVALGGPGADVLVGASDPRPDRLVGGAGKDRADGGKGRRDVCTAEVTRRCERP</sequence>
<reference evidence="3 4" key="1">
    <citation type="submission" date="2024-09" db="EMBL/GenBank/DDBJ databases">
        <authorList>
            <person name="Sun Q."/>
            <person name="Mori K."/>
        </authorList>
    </citation>
    <scope>NUCLEOTIDE SEQUENCE [LARGE SCALE GENOMIC DNA]</scope>
    <source>
        <strain evidence="3 4">CCM 8654</strain>
    </source>
</reference>
<feature type="chain" id="PRO_5047144968" description="Calcium-binding protein" evidence="2">
    <location>
        <begin position="29"/>
        <end position="504"/>
    </location>
</feature>
<organism evidence="3 4">
    <name type="scientific">Nocardioides zeicaulis</name>
    <dbReference type="NCBI Taxonomy" id="1776857"/>
    <lineage>
        <taxon>Bacteria</taxon>
        <taxon>Bacillati</taxon>
        <taxon>Actinomycetota</taxon>
        <taxon>Actinomycetes</taxon>
        <taxon>Propionibacteriales</taxon>
        <taxon>Nocardioidaceae</taxon>
        <taxon>Nocardioides</taxon>
    </lineage>
</organism>
<dbReference type="RefSeq" id="WP_378520388.1">
    <property type="nucleotide sequence ID" value="NZ_CBCSDI010000018.1"/>
</dbReference>
<keyword evidence="2" id="KW-0732">Signal</keyword>
<dbReference type="PROSITE" id="PS51318">
    <property type="entry name" value="TAT"/>
    <property type="match status" value="1"/>
</dbReference>
<evidence type="ECO:0000313" key="4">
    <source>
        <dbReference type="Proteomes" id="UP001589698"/>
    </source>
</evidence>
<feature type="compositionally biased region" description="Basic and acidic residues" evidence="1">
    <location>
        <begin position="469"/>
        <end position="504"/>
    </location>
</feature>
<gene>
    <name evidence="3" type="ORF">ACFFJG_19105</name>
</gene>
<name>A0ABV6E6H2_9ACTN</name>
<accession>A0ABV6E6H2</accession>
<protein>
    <recommendedName>
        <fullName evidence="5">Calcium-binding protein</fullName>
    </recommendedName>
</protein>
<comment type="caution">
    <text evidence="3">The sequence shown here is derived from an EMBL/GenBank/DDBJ whole genome shotgun (WGS) entry which is preliminary data.</text>
</comment>
<dbReference type="InterPro" id="IPR011049">
    <property type="entry name" value="Serralysin-like_metalloprot_C"/>
</dbReference>
<dbReference type="EMBL" id="JBHLXH010000003">
    <property type="protein sequence ID" value="MFC0224605.1"/>
    <property type="molecule type" value="Genomic_DNA"/>
</dbReference>
<dbReference type="SUPFAM" id="SSF51120">
    <property type="entry name" value="beta-Roll"/>
    <property type="match status" value="1"/>
</dbReference>
<dbReference type="InterPro" id="IPR006311">
    <property type="entry name" value="TAT_signal"/>
</dbReference>
<keyword evidence="4" id="KW-1185">Reference proteome</keyword>
<evidence type="ECO:0000256" key="1">
    <source>
        <dbReference type="SAM" id="MobiDB-lite"/>
    </source>
</evidence>